<evidence type="ECO:0000313" key="3">
    <source>
        <dbReference type="Proteomes" id="UP000682733"/>
    </source>
</evidence>
<dbReference type="EMBL" id="CAJOBA010083263">
    <property type="protein sequence ID" value="CAF4451615.1"/>
    <property type="molecule type" value="Genomic_DNA"/>
</dbReference>
<sequence>MAELSKAATLLNKVMNTDIESDFDPDGVENRNKAKKIEQTKIDLNEQFAQTPKTQSPSYACSTGFEEEDNSFERTTNYDPNRPTTSITSSLKTPTMTGRRILKIYDDDENPSSPSNCLSISSDKIEKYLKQVLVSQDRMEKKIEMLFENQKKIQKALVKHKVP</sequence>
<feature type="compositionally biased region" description="Polar residues" evidence="1">
    <location>
        <begin position="73"/>
        <end position="92"/>
    </location>
</feature>
<evidence type="ECO:0000313" key="2">
    <source>
        <dbReference type="EMBL" id="CAF4451615.1"/>
    </source>
</evidence>
<reference evidence="2" key="1">
    <citation type="submission" date="2021-02" db="EMBL/GenBank/DDBJ databases">
        <authorList>
            <person name="Nowell W R."/>
        </authorList>
    </citation>
    <scope>NUCLEOTIDE SEQUENCE</scope>
</reference>
<feature type="region of interest" description="Disordered" evidence="1">
    <location>
        <begin position="45"/>
        <end position="92"/>
    </location>
</feature>
<dbReference type="AlphaFoldDB" id="A0A8S2WMR6"/>
<dbReference type="Proteomes" id="UP000682733">
    <property type="component" value="Unassembled WGS sequence"/>
</dbReference>
<gene>
    <name evidence="2" type="ORF">TMI583_LOCUS45852</name>
</gene>
<organism evidence="2 3">
    <name type="scientific">Didymodactylos carnosus</name>
    <dbReference type="NCBI Taxonomy" id="1234261"/>
    <lineage>
        <taxon>Eukaryota</taxon>
        <taxon>Metazoa</taxon>
        <taxon>Spiralia</taxon>
        <taxon>Gnathifera</taxon>
        <taxon>Rotifera</taxon>
        <taxon>Eurotatoria</taxon>
        <taxon>Bdelloidea</taxon>
        <taxon>Philodinida</taxon>
        <taxon>Philodinidae</taxon>
        <taxon>Didymodactylos</taxon>
    </lineage>
</organism>
<comment type="caution">
    <text evidence="2">The sequence shown here is derived from an EMBL/GenBank/DDBJ whole genome shotgun (WGS) entry which is preliminary data.</text>
</comment>
<protein>
    <submittedName>
        <fullName evidence="2">Uncharacterized protein</fullName>
    </submittedName>
</protein>
<evidence type="ECO:0000256" key="1">
    <source>
        <dbReference type="SAM" id="MobiDB-lite"/>
    </source>
</evidence>
<proteinExistence type="predicted"/>
<feature type="compositionally biased region" description="Polar residues" evidence="1">
    <location>
        <begin position="47"/>
        <end position="61"/>
    </location>
</feature>
<accession>A0A8S2WMR6</accession>
<name>A0A8S2WMR6_9BILA</name>